<gene>
    <name evidence="3" type="ORF">CRM92_01530</name>
</gene>
<accession>A0A2A8D815</accession>
<keyword evidence="2" id="KW-0812">Transmembrane</keyword>
<dbReference type="EMBL" id="PDEV01000001">
    <property type="protein sequence ID" value="PEN16748.1"/>
    <property type="molecule type" value="Genomic_DNA"/>
</dbReference>
<proteinExistence type="predicted"/>
<dbReference type="Pfam" id="PF11241">
    <property type="entry name" value="DUF3043"/>
    <property type="match status" value="1"/>
</dbReference>
<evidence type="ECO:0000256" key="1">
    <source>
        <dbReference type="SAM" id="MobiDB-lite"/>
    </source>
</evidence>
<organism evidence="3 4">
    <name type="scientific">Rothia dentocariosa</name>
    <dbReference type="NCBI Taxonomy" id="2047"/>
    <lineage>
        <taxon>Bacteria</taxon>
        <taxon>Bacillati</taxon>
        <taxon>Actinomycetota</taxon>
        <taxon>Actinomycetes</taxon>
        <taxon>Micrococcales</taxon>
        <taxon>Micrococcaceae</taxon>
        <taxon>Rothia</taxon>
    </lineage>
</organism>
<evidence type="ECO:0000313" key="3">
    <source>
        <dbReference type="EMBL" id="PEN16748.1"/>
    </source>
</evidence>
<feature type="compositionally biased region" description="Basic and acidic residues" evidence="1">
    <location>
        <begin position="59"/>
        <end position="77"/>
    </location>
</feature>
<keyword evidence="2" id="KW-0472">Membrane</keyword>
<sequence length="207" mass="23979">MFGRKKGKAPQEAAVEPEEEKQHEVPENSKFTPKKGRPTPSRKEQVAARRRPIVGADRGAAKTADREAAAELRARQREAMRTGDEKYLPIVDKGPQRRYIRDYIDARRNLGDIMLILLIVFLVASWVVSGFGVAAAPVYYGTMYGMYALMLLWVIDYWLMWRKLKQMVIAKFGEVQRGSGMYAFNRVMMIRRMRRPYPLVRYGEYPK</sequence>
<feature type="transmembrane region" description="Helical" evidence="2">
    <location>
        <begin position="113"/>
        <end position="138"/>
    </location>
</feature>
<evidence type="ECO:0000313" key="4">
    <source>
        <dbReference type="Proteomes" id="UP000219947"/>
    </source>
</evidence>
<protein>
    <submittedName>
        <fullName evidence="3">DUF3043 domain-containing protein</fullName>
    </submittedName>
</protein>
<dbReference type="AlphaFoldDB" id="A0A2A8D815"/>
<dbReference type="Proteomes" id="UP000219947">
    <property type="component" value="Unassembled WGS sequence"/>
</dbReference>
<reference evidence="3" key="1">
    <citation type="submission" date="2017-10" db="EMBL/GenBank/DDBJ databases">
        <title>Kefir isolates.</title>
        <authorList>
            <person name="Kim Y."/>
            <person name="Blasche S."/>
        </authorList>
    </citation>
    <scope>NUCLEOTIDE SEQUENCE [LARGE SCALE GENOMIC DNA]</scope>
    <source>
        <strain evidence="3">OG2-2</strain>
    </source>
</reference>
<keyword evidence="4" id="KW-1185">Reference proteome</keyword>
<dbReference type="InterPro" id="IPR021403">
    <property type="entry name" value="DUF3043"/>
</dbReference>
<feature type="region of interest" description="Disordered" evidence="1">
    <location>
        <begin position="1"/>
        <end position="77"/>
    </location>
</feature>
<dbReference type="RefSeq" id="WP_048778222.1">
    <property type="nucleotide sequence ID" value="NZ_CAURLQ010000007.1"/>
</dbReference>
<comment type="caution">
    <text evidence="3">The sequence shown here is derived from an EMBL/GenBank/DDBJ whole genome shotgun (WGS) entry which is preliminary data.</text>
</comment>
<keyword evidence="2" id="KW-1133">Transmembrane helix</keyword>
<name>A0A2A8D815_9MICC</name>
<feature type="transmembrane region" description="Helical" evidence="2">
    <location>
        <begin position="144"/>
        <end position="161"/>
    </location>
</feature>
<evidence type="ECO:0000256" key="2">
    <source>
        <dbReference type="SAM" id="Phobius"/>
    </source>
</evidence>